<evidence type="ECO:0000256" key="1">
    <source>
        <dbReference type="SAM" id="SignalP"/>
    </source>
</evidence>
<name>A0A8H6KZE1_9LECA</name>
<keyword evidence="3" id="KW-1185">Reference proteome</keyword>
<dbReference type="Proteomes" id="UP000578531">
    <property type="component" value="Unassembled WGS sequence"/>
</dbReference>
<feature type="signal peptide" evidence="1">
    <location>
        <begin position="1"/>
        <end position="18"/>
    </location>
</feature>
<dbReference type="RefSeq" id="XP_037160005.1">
    <property type="nucleotide sequence ID" value="XM_037313124.1"/>
</dbReference>
<sequence length="173" mass="18667">MYFPILALIYLLIPCTFANGCHQGKDNIGCPTAIGTDVFTTAIADFCNNHFLVPNSLPTTVSINVGNSWPGLIYSLTIYEDEFGTDVSLWANFRVDRTSNGDPYVLDYALCISLLGQASIGNHTESNYGDDCAYSQGSSFGGWGNTDFGTVFAEPICPPGKGCLPWNIRPLGC</sequence>
<gene>
    <name evidence="2" type="ORF">HO173_011243</name>
</gene>
<accession>A0A8H6KZE1</accession>
<dbReference type="GeneID" id="59292886"/>
<reference evidence="2 3" key="1">
    <citation type="journal article" date="2020" name="Genomics">
        <title>Complete, high-quality genomes from long-read metagenomic sequencing of two wolf lichen thalli reveals enigmatic genome architecture.</title>
        <authorList>
            <person name="McKenzie S.K."/>
            <person name="Walston R.F."/>
            <person name="Allen J.L."/>
        </authorList>
    </citation>
    <scope>NUCLEOTIDE SEQUENCE [LARGE SCALE GENOMIC DNA]</scope>
    <source>
        <strain evidence="2">WasteWater2</strain>
    </source>
</reference>
<feature type="chain" id="PRO_5034278072" evidence="1">
    <location>
        <begin position="19"/>
        <end position="173"/>
    </location>
</feature>
<dbReference type="AlphaFoldDB" id="A0A8H6KZE1"/>
<protein>
    <submittedName>
        <fullName evidence="2">Uncharacterized protein</fullName>
    </submittedName>
</protein>
<dbReference type="OrthoDB" id="3789687at2759"/>
<organism evidence="2 3">
    <name type="scientific">Letharia columbiana</name>
    <dbReference type="NCBI Taxonomy" id="112416"/>
    <lineage>
        <taxon>Eukaryota</taxon>
        <taxon>Fungi</taxon>
        <taxon>Dikarya</taxon>
        <taxon>Ascomycota</taxon>
        <taxon>Pezizomycotina</taxon>
        <taxon>Lecanoromycetes</taxon>
        <taxon>OSLEUM clade</taxon>
        <taxon>Lecanoromycetidae</taxon>
        <taxon>Lecanorales</taxon>
        <taxon>Lecanorineae</taxon>
        <taxon>Parmeliaceae</taxon>
        <taxon>Letharia</taxon>
    </lineage>
</organism>
<evidence type="ECO:0000313" key="2">
    <source>
        <dbReference type="EMBL" id="KAF6229813.1"/>
    </source>
</evidence>
<dbReference type="EMBL" id="JACCJC010000068">
    <property type="protein sequence ID" value="KAF6229813.1"/>
    <property type="molecule type" value="Genomic_DNA"/>
</dbReference>
<evidence type="ECO:0000313" key="3">
    <source>
        <dbReference type="Proteomes" id="UP000578531"/>
    </source>
</evidence>
<keyword evidence="1" id="KW-0732">Signal</keyword>
<proteinExistence type="predicted"/>
<comment type="caution">
    <text evidence="2">The sequence shown here is derived from an EMBL/GenBank/DDBJ whole genome shotgun (WGS) entry which is preliminary data.</text>
</comment>